<sequence>MRSLLMPLGQLAVVGLALTVPAYATRDDTIDDARVLVGGNVDLRLMPLGASITNGKGSDDGNGYRKALRDLLVADGNEVDMVGSLESGDMDDNQNEGWNGLRIDQVLEKAKASVPERLPNLFTINVGTNDCLQDYDIEHAGDRMEEMLKYLWNASPLASIILSTLLVNGDADIEERVLEVNKQLKVLAEQMAAESRKLILVDMHSSDGVQEEDLVDGTHPDSAGYEKMAKLWFNGTEDAASRGWLQSPQVLPSGGTSTTASTTAPSASTTPGASNGTASATGTLDTATAVVNDKEAQSTTDAAPQVSEDGSKAPQAAGCPAVALILALGTLVILI</sequence>
<dbReference type="Proteomes" id="UP000722485">
    <property type="component" value="Unassembled WGS sequence"/>
</dbReference>
<dbReference type="InterPro" id="IPR013830">
    <property type="entry name" value="SGNH_hydro"/>
</dbReference>
<evidence type="ECO:0000256" key="1">
    <source>
        <dbReference type="SAM" id="MobiDB-lite"/>
    </source>
</evidence>
<reference evidence="4" key="1">
    <citation type="submission" date="2020-03" db="EMBL/GenBank/DDBJ databases">
        <title>Draft Genome Sequence of Cylindrodendrum hubeiense.</title>
        <authorList>
            <person name="Buettner E."/>
            <person name="Kellner H."/>
        </authorList>
    </citation>
    <scope>NUCLEOTIDE SEQUENCE</scope>
    <source>
        <strain evidence="4">IHI 201604</strain>
    </source>
</reference>
<dbReference type="PANTHER" id="PTHR30383:SF31">
    <property type="entry name" value="SGNH HYDROLASE-TYPE ESTERASE DOMAIN-CONTAINING PROTEIN-RELATED"/>
    <property type="match status" value="1"/>
</dbReference>
<dbReference type="GO" id="GO:0004622">
    <property type="term" value="F:phosphatidylcholine lysophospholipase activity"/>
    <property type="evidence" value="ECO:0007669"/>
    <property type="project" value="TreeGrafter"/>
</dbReference>
<evidence type="ECO:0000256" key="2">
    <source>
        <dbReference type="SAM" id="SignalP"/>
    </source>
</evidence>
<keyword evidence="2" id="KW-0732">Signal</keyword>
<dbReference type="Gene3D" id="3.40.50.1110">
    <property type="entry name" value="SGNH hydrolase"/>
    <property type="match status" value="1"/>
</dbReference>
<accession>A0A9P5LD30</accession>
<evidence type="ECO:0000313" key="5">
    <source>
        <dbReference type="Proteomes" id="UP000722485"/>
    </source>
</evidence>
<dbReference type="PANTHER" id="PTHR30383">
    <property type="entry name" value="THIOESTERASE 1/PROTEASE 1/LYSOPHOSPHOLIPASE L1"/>
    <property type="match status" value="1"/>
</dbReference>
<dbReference type="OrthoDB" id="6123at2759"/>
<organism evidence="4 5">
    <name type="scientific">Cylindrodendrum hubeiense</name>
    <dbReference type="NCBI Taxonomy" id="595255"/>
    <lineage>
        <taxon>Eukaryota</taxon>
        <taxon>Fungi</taxon>
        <taxon>Dikarya</taxon>
        <taxon>Ascomycota</taxon>
        <taxon>Pezizomycotina</taxon>
        <taxon>Sordariomycetes</taxon>
        <taxon>Hypocreomycetidae</taxon>
        <taxon>Hypocreales</taxon>
        <taxon>Nectriaceae</taxon>
        <taxon>Cylindrodendrum</taxon>
    </lineage>
</organism>
<gene>
    <name evidence="4" type="ORF">G7Z17_g9700</name>
</gene>
<name>A0A9P5LD30_9HYPO</name>
<feature type="signal peptide" evidence="2">
    <location>
        <begin position="1"/>
        <end position="24"/>
    </location>
</feature>
<evidence type="ECO:0000259" key="3">
    <source>
        <dbReference type="Pfam" id="PF13472"/>
    </source>
</evidence>
<evidence type="ECO:0000313" key="4">
    <source>
        <dbReference type="EMBL" id="KAF7544762.1"/>
    </source>
</evidence>
<feature type="chain" id="PRO_5040195530" description="SGNH hydrolase-type esterase domain-containing protein" evidence="2">
    <location>
        <begin position="25"/>
        <end position="335"/>
    </location>
</feature>
<dbReference type="InterPro" id="IPR051532">
    <property type="entry name" value="Ester_Hydrolysis_Enzymes"/>
</dbReference>
<dbReference type="CDD" id="cd01833">
    <property type="entry name" value="XynB_like"/>
    <property type="match status" value="1"/>
</dbReference>
<feature type="compositionally biased region" description="Low complexity" evidence="1">
    <location>
        <begin position="252"/>
        <end position="274"/>
    </location>
</feature>
<proteinExistence type="predicted"/>
<feature type="region of interest" description="Disordered" evidence="1">
    <location>
        <begin position="294"/>
        <end position="314"/>
    </location>
</feature>
<dbReference type="EMBL" id="JAANBB010000287">
    <property type="protein sequence ID" value="KAF7544762.1"/>
    <property type="molecule type" value="Genomic_DNA"/>
</dbReference>
<dbReference type="Pfam" id="PF13472">
    <property type="entry name" value="Lipase_GDSL_2"/>
    <property type="match status" value="1"/>
</dbReference>
<comment type="caution">
    <text evidence="4">The sequence shown here is derived from an EMBL/GenBank/DDBJ whole genome shotgun (WGS) entry which is preliminary data.</text>
</comment>
<feature type="domain" description="SGNH hydrolase-type esterase" evidence="3">
    <location>
        <begin position="48"/>
        <end position="226"/>
    </location>
</feature>
<protein>
    <recommendedName>
        <fullName evidence="3">SGNH hydrolase-type esterase domain-containing protein</fullName>
    </recommendedName>
</protein>
<feature type="region of interest" description="Disordered" evidence="1">
    <location>
        <begin position="246"/>
        <end position="280"/>
    </location>
</feature>
<dbReference type="AlphaFoldDB" id="A0A9P5LD30"/>
<dbReference type="InterPro" id="IPR036514">
    <property type="entry name" value="SGNH_hydro_sf"/>
</dbReference>
<dbReference type="SUPFAM" id="SSF52266">
    <property type="entry name" value="SGNH hydrolase"/>
    <property type="match status" value="1"/>
</dbReference>
<keyword evidence="5" id="KW-1185">Reference proteome</keyword>